<dbReference type="EMBL" id="PDOB01000008">
    <property type="protein sequence ID" value="PIL40415.1"/>
    <property type="molecule type" value="Genomic_DNA"/>
</dbReference>
<dbReference type="RefSeq" id="WP_180279308.1">
    <property type="nucleotide sequence ID" value="NZ_BMHS01000012.1"/>
</dbReference>
<feature type="compositionally biased region" description="Gly residues" evidence="1">
    <location>
        <begin position="32"/>
        <end position="43"/>
    </location>
</feature>
<gene>
    <name evidence="2" type="ORF">CR103_06995</name>
</gene>
<evidence type="ECO:0000256" key="1">
    <source>
        <dbReference type="SAM" id="MobiDB-lite"/>
    </source>
</evidence>
<proteinExistence type="predicted"/>
<comment type="caution">
    <text evidence="2">The sequence shown here is derived from an EMBL/GenBank/DDBJ whole genome shotgun (WGS) entry which is preliminary data.</text>
</comment>
<sequence length="176" mass="17681">MENQKPNDGSARDLGREGAGSSMGKDMNQDGGSTGSTGSGGAAISGSTTTSGIPGASSSASTAGSVIDKAKDMSRDVPSTASDMYKTIDKTIDKAAEAAQPMVNRLASTAHAGVDKFSSALSGVGGSMDQRSRQLADAARTFADTGREYVRTSPGTAVVAALGVGYLLAKLLGNRR</sequence>
<evidence type="ECO:0008006" key="4">
    <source>
        <dbReference type="Google" id="ProtNLM"/>
    </source>
</evidence>
<protein>
    <recommendedName>
        <fullName evidence="4">DUF883 domain-containing protein</fullName>
    </recommendedName>
</protein>
<dbReference type="Proteomes" id="UP000228593">
    <property type="component" value="Unassembled WGS sequence"/>
</dbReference>
<accession>A0A2G8T2Y6</accession>
<evidence type="ECO:0000313" key="3">
    <source>
        <dbReference type="Proteomes" id="UP000228593"/>
    </source>
</evidence>
<dbReference type="AlphaFoldDB" id="A0A2G8T2Y6"/>
<evidence type="ECO:0000313" key="2">
    <source>
        <dbReference type="EMBL" id="PIL40415.1"/>
    </source>
</evidence>
<keyword evidence="3" id="KW-1185">Reference proteome</keyword>
<feature type="region of interest" description="Disordered" evidence="1">
    <location>
        <begin position="1"/>
        <end position="80"/>
    </location>
</feature>
<reference evidence="2 3" key="1">
    <citation type="submission" date="2017-10" db="EMBL/GenBank/DDBJ databases">
        <title>Massilia psychrophilum sp. nov., a novel purple-pigmented bacterium isolated from Tianshan glacier, Xinjiang Municipality, China.</title>
        <authorList>
            <person name="Wang H."/>
        </authorList>
    </citation>
    <scope>NUCLEOTIDE SEQUENCE [LARGE SCALE GENOMIC DNA]</scope>
    <source>
        <strain evidence="2 3">JCM 30813</strain>
    </source>
</reference>
<name>A0A2G8T2Y6_9BURK</name>
<feature type="compositionally biased region" description="Low complexity" evidence="1">
    <location>
        <begin position="44"/>
        <end position="65"/>
    </location>
</feature>
<organism evidence="2 3">
    <name type="scientific">Massilia psychrophila</name>
    <dbReference type="NCBI Taxonomy" id="1603353"/>
    <lineage>
        <taxon>Bacteria</taxon>
        <taxon>Pseudomonadati</taxon>
        <taxon>Pseudomonadota</taxon>
        <taxon>Betaproteobacteria</taxon>
        <taxon>Burkholderiales</taxon>
        <taxon>Oxalobacteraceae</taxon>
        <taxon>Telluria group</taxon>
        <taxon>Massilia</taxon>
    </lineage>
</organism>